<evidence type="ECO:0000313" key="5">
    <source>
        <dbReference type="Proteomes" id="UP000182427"/>
    </source>
</evidence>
<name>A0A1G7QLR4_9BACT</name>
<dbReference type="InterPro" id="IPR050960">
    <property type="entry name" value="AB_hydrolase_4_sf"/>
</dbReference>
<dbReference type="Proteomes" id="UP000182427">
    <property type="component" value="Chromosome I"/>
</dbReference>
<evidence type="ECO:0000256" key="1">
    <source>
        <dbReference type="ARBA" id="ARBA00010884"/>
    </source>
</evidence>
<dbReference type="GO" id="GO:0034338">
    <property type="term" value="F:short-chain carboxylesterase activity"/>
    <property type="evidence" value="ECO:0007669"/>
    <property type="project" value="TreeGrafter"/>
</dbReference>
<evidence type="ECO:0000259" key="3">
    <source>
        <dbReference type="Pfam" id="PF12697"/>
    </source>
</evidence>
<keyword evidence="5" id="KW-1185">Reference proteome</keyword>
<dbReference type="Pfam" id="PF12697">
    <property type="entry name" value="Abhydrolase_6"/>
    <property type="match status" value="1"/>
</dbReference>
<comment type="similarity">
    <text evidence="1">Belongs to the AB hydrolase superfamily. AB hydrolase 4 family.</text>
</comment>
<reference evidence="4 5" key="1">
    <citation type="submission" date="2016-10" db="EMBL/GenBank/DDBJ databases">
        <authorList>
            <person name="de Groot N.N."/>
        </authorList>
    </citation>
    <scope>NUCLEOTIDE SEQUENCE [LARGE SCALE GENOMIC DNA]</scope>
    <source>
        <strain evidence="4 5">GAS232</strain>
    </source>
</reference>
<dbReference type="EMBL" id="LT629690">
    <property type="protein sequence ID" value="SDF99434.1"/>
    <property type="molecule type" value="Genomic_DNA"/>
</dbReference>
<gene>
    <name evidence="4" type="ORF">SAMN05444167_3917</name>
</gene>
<dbReference type="AlphaFoldDB" id="A0A1G7QLR4"/>
<sequence length="353" mass="39317">MNATSPFQPRRWLRNGHLQTIAGNFLPRTDRLPVATTELIPVPLPQEMQSLPQAVTLDQRLPSRILCHCHWQAEPESCVTVVLVHGLEGSSYSQYVVGNANRLFTAGCNVVRMNMRNCGGTDALSPTLYHSGMSGDVKALLTWLIARGCSRVVLAGYSMGGNLLLKAVGELADQAPQQLIGCVAVSPVMDLGESADALHEPQNRVYEYRFIRALLQRYRLKCRLYPAIYKPELAARVQSIRDFDEYITGPACGFTGASDYYYRAASARVLDRIAVPTLVLHACDDPFIRLTAETRQKLHDNPHITLLEPQNGGHCAFLEQPTQEYDGYYAERLLLNFVKERAADSAREQVPLC</sequence>
<evidence type="ECO:0000313" key="4">
    <source>
        <dbReference type="EMBL" id="SDF99434.1"/>
    </source>
</evidence>
<dbReference type="InterPro" id="IPR000073">
    <property type="entry name" value="AB_hydrolase_1"/>
</dbReference>
<dbReference type="PIRSF" id="PIRSF005211">
    <property type="entry name" value="Ab_hydro_YheT"/>
    <property type="match status" value="1"/>
</dbReference>
<dbReference type="InterPro" id="IPR029058">
    <property type="entry name" value="AB_hydrolase_fold"/>
</dbReference>
<dbReference type="GO" id="GO:0047372">
    <property type="term" value="F:monoacylglycerol lipase activity"/>
    <property type="evidence" value="ECO:0007669"/>
    <property type="project" value="TreeGrafter"/>
</dbReference>
<feature type="active site" description="Charge relay system" evidence="2">
    <location>
        <position position="314"/>
    </location>
</feature>
<dbReference type="PANTHER" id="PTHR10794:SF63">
    <property type="entry name" value="ALPHA_BETA HYDROLASE 1, ISOFORM A"/>
    <property type="match status" value="1"/>
</dbReference>
<dbReference type="InterPro" id="IPR012020">
    <property type="entry name" value="ABHD4"/>
</dbReference>
<feature type="active site" description="Charge relay system" evidence="2">
    <location>
        <position position="285"/>
    </location>
</feature>
<organism evidence="4 5">
    <name type="scientific">Terriglobus roseus</name>
    <dbReference type="NCBI Taxonomy" id="392734"/>
    <lineage>
        <taxon>Bacteria</taxon>
        <taxon>Pseudomonadati</taxon>
        <taxon>Acidobacteriota</taxon>
        <taxon>Terriglobia</taxon>
        <taxon>Terriglobales</taxon>
        <taxon>Acidobacteriaceae</taxon>
        <taxon>Terriglobus</taxon>
    </lineage>
</organism>
<proteinExistence type="inferred from homology"/>
<dbReference type="RefSeq" id="WP_083346634.1">
    <property type="nucleotide sequence ID" value="NZ_LT629690.1"/>
</dbReference>
<dbReference type="OrthoDB" id="332676at2"/>
<protein>
    <recommendedName>
        <fullName evidence="3">AB hydrolase-1 domain-containing protein</fullName>
    </recommendedName>
</protein>
<dbReference type="PANTHER" id="PTHR10794">
    <property type="entry name" value="ABHYDROLASE DOMAIN-CONTAINING PROTEIN"/>
    <property type="match status" value="1"/>
</dbReference>
<dbReference type="Gene3D" id="3.40.50.1820">
    <property type="entry name" value="alpha/beta hydrolase"/>
    <property type="match status" value="1"/>
</dbReference>
<dbReference type="SUPFAM" id="SSF53474">
    <property type="entry name" value="alpha/beta-Hydrolases"/>
    <property type="match status" value="1"/>
</dbReference>
<feature type="active site" description="Charge relay system" evidence="2">
    <location>
        <position position="158"/>
    </location>
</feature>
<feature type="domain" description="AB hydrolase-1" evidence="3">
    <location>
        <begin position="81"/>
        <end position="324"/>
    </location>
</feature>
<accession>A0A1G7QLR4</accession>
<evidence type="ECO:0000256" key="2">
    <source>
        <dbReference type="PIRSR" id="PIRSR005211-1"/>
    </source>
</evidence>